<evidence type="ECO:0000313" key="4">
    <source>
        <dbReference type="EMBL" id="RAL54357.1"/>
    </source>
</evidence>
<dbReference type="InterPro" id="IPR029058">
    <property type="entry name" value="AB_hydrolase_fold"/>
</dbReference>
<name>A0A328E8Z9_9ASTE</name>
<protein>
    <recommendedName>
        <fullName evidence="3">Alpha/beta hydrolase fold-3 domain-containing protein</fullName>
    </recommendedName>
</protein>
<dbReference type="Proteomes" id="UP000249390">
    <property type="component" value="Unassembled WGS sequence"/>
</dbReference>
<dbReference type="EMBL" id="NQVE01000009">
    <property type="protein sequence ID" value="RAL54357.1"/>
    <property type="molecule type" value="Genomic_DNA"/>
</dbReference>
<accession>A0A328E8Z9</accession>
<feature type="domain" description="Alpha/beta hydrolase fold-3" evidence="3">
    <location>
        <begin position="99"/>
        <end position="313"/>
    </location>
</feature>
<comment type="similarity">
    <text evidence="1">Belongs to the 'GDXG' lipolytic enzyme family.</text>
</comment>
<evidence type="ECO:0000256" key="2">
    <source>
        <dbReference type="SAM" id="SignalP"/>
    </source>
</evidence>
<dbReference type="AlphaFoldDB" id="A0A328E8Z9"/>
<proteinExistence type="inferred from homology"/>
<evidence type="ECO:0000313" key="5">
    <source>
        <dbReference type="Proteomes" id="UP000249390"/>
    </source>
</evidence>
<dbReference type="PANTHER" id="PTHR23024">
    <property type="entry name" value="ARYLACETAMIDE DEACETYLASE"/>
    <property type="match status" value="1"/>
</dbReference>
<dbReference type="GO" id="GO:0016787">
    <property type="term" value="F:hydrolase activity"/>
    <property type="evidence" value="ECO:0007669"/>
    <property type="project" value="InterPro"/>
</dbReference>
<dbReference type="PANTHER" id="PTHR23024:SF551">
    <property type="entry name" value="2-HYDROXYISOFLAVANONE DEHYDRATASE-LIKE"/>
    <property type="match status" value="1"/>
</dbReference>
<feature type="chain" id="PRO_5016305618" description="Alpha/beta hydrolase fold-3 domain-containing protein" evidence="2">
    <location>
        <begin position="27"/>
        <end position="335"/>
    </location>
</feature>
<evidence type="ECO:0000256" key="1">
    <source>
        <dbReference type="ARBA" id="ARBA00010515"/>
    </source>
</evidence>
<dbReference type="Gene3D" id="3.40.50.1820">
    <property type="entry name" value="alpha/beta hydrolase"/>
    <property type="match status" value="1"/>
</dbReference>
<dbReference type="InterPro" id="IPR013094">
    <property type="entry name" value="AB_hydrolase_3"/>
</dbReference>
<feature type="signal peptide" evidence="2">
    <location>
        <begin position="1"/>
        <end position="26"/>
    </location>
</feature>
<keyword evidence="2" id="KW-0732">Signal</keyword>
<dbReference type="SUPFAM" id="SSF53474">
    <property type="entry name" value="alpha/beta-Hydrolases"/>
    <property type="match status" value="1"/>
</dbReference>
<keyword evidence="5" id="KW-1185">Reference proteome</keyword>
<sequence>MASSPVLLAILFSFAALSFYSPLVAGADDGGQVVASVPPLIFVFRNGTINRPLDQKKLPPSPRDPATGVSSRDITISGRIPARIYLPRLESRSEKLPVLIWYHGGGFCMGSAFASGDHQFLNILASKSKILAVSVDYRIAPEHLLPAAYEDSWAAVRWVASHAVPGSARTDPALLQHGNFSRVFLGGDSSGANIVHNMIVRSAGEKLPGNLRIFGGILTHPFFWGSKDGDTQSFGYRDWSFAYPAAPGGIDNPMINPFSKRITGLRTSRIFVSIAELDGLRAKGVEYVNAVNGSGWRGEIELLEVAGVGHSFYLNHIHSIKAFYLITQIAKFINH</sequence>
<dbReference type="Pfam" id="PF07859">
    <property type="entry name" value="Abhydrolase_3"/>
    <property type="match status" value="1"/>
</dbReference>
<evidence type="ECO:0000259" key="3">
    <source>
        <dbReference type="Pfam" id="PF07859"/>
    </source>
</evidence>
<comment type="caution">
    <text evidence="4">The sequence shown here is derived from an EMBL/GenBank/DDBJ whole genome shotgun (WGS) entry which is preliminary data.</text>
</comment>
<dbReference type="InterPro" id="IPR050466">
    <property type="entry name" value="Carboxylest/Gibb_receptor"/>
</dbReference>
<gene>
    <name evidence="4" type="ORF">DM860_001485</name>
</gene>
<reference evidence="4 5" key="1">
    <citation type="submission" date="2018-06" db="EMBL/GenBank/DDBJ databases">
        <title>The Genome of Cuscuta australis (Dodder) Provides Insight into the Evolution of Plant Parasitism.</title>
        <authorList>
            <person name="Liu H."/>
        </authorList>
    </citation>
    <scope>NUCLEOTIDE SEQUENCE [LARGE SCALE GENOMIC DNA]</scope>
    <source>
        <strain evidence="5">cv. Yunnan</strain>
        <tissue evidence="4">Vines</tissue>
    </source>
</reference>
<organism evidence="4 5">
    <name type="scientific">Cuscuta australis</name>
    <dbReference type="NCBI Taxonomy" id="267555"/>
    <lineage>
        <taxon>Eukaryota</taxon>
        <taxon>Viridiplantae</taxon>
        <taxon>Streptophyta</taxon>
        <taxon>Embryophyta</taxon>
        <taxon>Tracheophyta</taxon>
        <taxon>Spermatophyta</taxon>
        <taxon>Magnoliopsida</taxon>
        <taxon>eudicotyledons</taxon>
        <taxon>Gunneridae</taxon>
        <taxon>Pentapetalae</taxon>
        <taxon>asterids</taxon>
        <taxon>lamiids</taxon>
        <taxon>Solanales</taxon>
        <taxon>Convolvulaceae</taxon>
        <taxon>Cuscuteae</taxon>
        <taxon>Cuscuta</taxon>
        <taxon>Cuscuta subgen. Grammica</taxon>
        <taxon>Cuscuta sect. Cleistogrammica</taxon>
    </lineage>
</organism>